<dbReference type="InterPro" id="IPR000620">
    <property type="entry name" value="EamA_dom"/>
</dbReference>
<dbReference type="SUPFAM" id="SSF103481">
    <property type="entry name" value="Multidrug resistance efflux transporter EmrE"/>
    <property type="match status" value="2"/>
</dbReference>
<feature type="transmembrane region" description="Helical" evidence="6">
    <location>
        <begin position="148"/>
        <end position="169"/>
    </location>
</feature>
<evidence type="ECO:0000256" key="2">
    <source>
        <dbReference type="ARBA" id="ARBA00007362"/>
    </source>
</evidence>
<dbReference type="PANTHER" id="PTHR32322">
    <property type="entry name" value="INNER MEMBRANE TRANSPORTER"/>
    <property type="match status" value="1"/>
</dbReference>
<evidence type="ECO:0000256" key="5">
    <source>
        <dbReference type="ARBA" id="ARBA00023136"/>
    </source>
</evidence>
<dbReference type="EMBL" id="VBOS01000304">
    <property type="protein sequence ID" value="TMQ53118.1"/>
    <property type="molecule type" value="Genomic_DNA"/>
</dbReference>
<evidence type="ECO:0000259" key="7">
    <source>
        <dbReference type="Pfam" id="PF00892"/>
    </source>
</evidence>
<evidence type="ECO:0000313" key="8">
    <source>
        <dbReference type="EMBL" id="TMQ53118.1"/>
    </source>
</evidence>
<gene>
    <name evidence="8" type="ORF">E6K72_08590</name>
</gene>
<evidence type="ECO:0000256" key="4">
    <source>
        <dbReference type="ARBA" id="ARBA00022989"/>
    </source>
</evidence>
<feature type="transmembrane region" description="Helical" evidence="6">
    <location>
        <begin position="31"/>
        <end position="49"/>
    </location>
</feature>
<evidence type="ECO:0000256" key="1">
    <source>
        <dbReference type="ARBA" id="ARBA00004141"/>
    </source>
</evidence>
<evidence type="ECO:0000313" key="9">
    <source>
        <dbReference type="Proteomes" id="UP000317716"/>
    </source>
</evidence>
<evidence type="ECO:0000256" key="3">
    <source>
        <dbReference type="ARBA" id="ARBA00022692"/>
    </source>
</evidence>
<evidence type="ECO:0000256" key="6">
    <source>
        <dbReference type="SAM" id="Phobius"/>
    </source>
</evidence>
<dbReference type="Pfam" id="PF00892">
    <property type="entry name" value="EamA"/>
    <property type="match status" value="1"/>
</dbReference>
<comment type="caution">
    <text evidence="8">The sequence shown here is derived from an EMBL/GenBank/DDBJ whole genome shotgun (WGS) entry which is preliminary data.</text>
</comment>
<feature type="domain" description="EamA" evidence="7">
    <location>
        <begin position="61"/>
        <end position="191"/>
    </location>
</feature>
<comment type="subcellular location">
    <subcellularLocation>
        <location evidence="1">Membrane</location>
        <topology evidence="1">Multi-pass membrane protein</topology>
    </subcellularLocation>
</comment>
<dbReference type="GO" id="GO:0016020">
    <property type="term" value="C:membrane"/>
    <property type="evidence" value="ECO:0007669"/>
    <property type="project" value="UniProtKB-SubCell"/>
</dbReference>
<proteinExistence type="inferred from homology"/>
<keyword evidence="3 6" id="KW-0812">Transmembrane</keyword>
<feature type="transmembrane region" description="Helical" evidence="6">
    <location>
        <begin position="89"/>
        <end position="108"/>
    </location>
</feature>
<feature type="transmembrane region" description="Helical" evidence="6">
    <location>
        <begin position="120"/>
        <end position="142"/>
    </location>
</feature>
<reference evidence="8 9" key="1">
    <citation type="journal article" date="2019" name="Nat. Microbiol.">
        <title>Mediterranean grassland soil C-N compound turnover is dependent on rainfall and depth, and is mediated by genomically divergent microorganisms.</title>
        <authorList>
            <person name="Diamond S."/>
            <person name="Andeer P.F."/>
            <person name="Li Z."/>
            <person name="Crits-Christoph A."/>
            <person name="Burstein D."/>
            <person name="Anantharaman K."/>
            <person name="Lane K.R."/>
            <person name="Thomas B.C."/>
            <person name="Pan C."/>
            <person name="Northen T.R."/>
            <person name="Banfield J.F."/>
        </authorList>
    </citation>
    <scope>NUCLEOTIDE SEQUENCE [LARGE SCALE GENOMIC DNA]</scope>
    <source>
        <strain evidence="8">WS_2</strain>
    </source>
</reference>
<dbReference type="InterPro" id="IPR037185">
    <property type="entry name" value="EmrE-like"/>
</dbReference>
<accession>A0A538SP15</accession>
<dbReference type="Proteomes" id="UP000317716">
    <property type="component" value="Unassembled WGS sequence"/>
</dbReference>
<organism evidence="8 9">
    <name type="scientific">Eiseniibacteriota bacterium</name>
    <dbReference type="NCBI Taxonomy" id="2212470"/>
    <lineage>
        <taxon>Bacteria</taxon>
        <taxon>Candidatus Eiseniibacteriota</taxon>
    </lineage>
</organism>
<dbReference type="PANTHER" id="PTHR32322:SF2">
    <property type="entry name" value="EAMA DOMAIN-CONTAINING PROTEIN"/>
    <property type="match status" value="1"/>
</dbReference>
<comment type="similarity">
    <text evidence="2">Belongs to the EamA transporter family.</text>
</comment>
<protein>
    <recommendedName>
        <fullName evidence="7">EamA domain-containing protein</fullName>
    </recommendedName>
</protein>
<sequence length="213" mass="21643">MPSGLAAILYGTVPLSTALFARAAGLERIRALKIAGALVALAGVGMIFSGELRARVSGLPIVAIFMAATVASASGVVLKRGPHQHPLGANAVGAMAGLLVCAAGSFLAREPHAIPHDPRAVLPILYLTLAGSVGAFVLYVWLVNHWDVTRVSFVAVVVPVVAVLLGSAVRHERLTSAHWAGALLVFAGLALGILSDGKRSTAAAPALAGARDA</sequence>
<feature type="transmembrane region" description="Helical" evidence="6">
    <location>
        <begin position="56"/>
        <end position="77"/>
    </location>
</feature>
<keyword evidence="5 6" id="KW-0472">Membrane</keyword>
<keyword evidence="4 6" id="KW-1133">Transmembrane helix</keyword>
<name>A0A538SP15_UNCEI</name>
<dbReference type="InterPro" id="IPR050638">
    <property type="entry name" value="AA-Vitamin_Transporters"/>
</dbReference>
<dbReference type="AlphaFoldDB" id="A0A538SP15"/>
<feature type="transmembrane region" description="Helical" evidence="6">
    <location>
        <begin position="176"/>
        <end position="195"/>
    </location>
</feature>